<evidence type="ECO:0000313" key="3">
    <source>
        <dbReference type="Proteomes" id="UP000276178"/>
    </source>
</evidence>
<dbReference type="GeneID" id="82809395"/>
<dbReference type="OrthoDB" id="2862387at2"/>
<sequence length="427" mass="46592">MKLTSKSILVASLTVLLVTSVTSITTAKKSEVALEIAGVTFTEREIEAKLRESKENSELSAQKDLALMENPQIVPEDIGQYSWGTYTNPVKLSFTNGGNKQMYSNNPEPILGSYLNGVGATILENKLVANELYTSELYHHNNTSLNGVIFGVAIKNNNSYNANITVYGNKIDYTTNNYPSMAASVQTAVLNSSESTKYTIYPGSTKVILSKAVPNQAVVDGVVNFKAHEPNMVARHFVLAPGTPEHKIFSTKILTSSDLEKYNSKMTTATLPNNTHISIIDGESYLSKRSYSYIFGFPSTGNKDEYEPAITSTSNLIGSNILSGNYGHRYILAIRDVAGKKLRVTANVNTSGCTNVPANLVYSTDYSKTAKDLTNWKKISPVITSNSSQKYWDITIPPYVASDFKLSNVGLMLPSGGCGDYRIEVVN</sequence>
<dbReference type="AlphaFoldDB" id="A0A3M8A5U5"/>
<accession>A0A3M8A5U5</accession>
<gene>
    <name evidence="1" type="ORF">BAG01nite_44500</name>
    <name evidence="2" type="ORF">EB820_24985</name>
</gene>
<proteinExistence type="predicted"/>
<dbReference type="Proteomes" id="UP000276178">
    <property type="component" value="Unassembled WGS sequence"/>
</dbReference>
<reference evidence="1 4" key="2">
    <citation type="submission" date="2019-06" db="EMBL/GenBank/DDBJ databases">
        <title>Whole genome shotgun sequence of Brevibacillus agri NBRC 15538.</title>
        <authorList>
            <person name="Hosoyama A."/>
            <person name="Uohara A."/>
            <person name="Ohji S."/>
            <person name="Ichikawa N."/>
        </authorList>
    </citation>
    <scope>NUCLEOTIDE SEQUENCE [LARGE SCALE GENOMIC DNA]</scope>
    <source>
        <strain evidence="1 4">NBRC 15538</strain>
    </source>
</reference>
<evidence type="ECO:0000313" key="1">
    <source>
        <dbReference type="EMBL" id="GED28348.1"/>
    </source>
</evidence>
<protein>
    <submittedName>
        <fullName evidence="2">Uncharacterized protein</fullName>
    </submittedName>
</protein>
<dbReference type="EMBL" id="BJOD01000068">
    <property type="protein sequence ID" value="GED28348.1"/>
    <property type="molecule type" value="Genomic_DNA"/>
</dbReference>
<dbReference type="RefSeq" id="WP_005826861.1">
    <property type="nucleotide sequence ID" value="NZ_BJOD01000068.1"/>
</dbReference>
<evidence type="ECO:0000313" key="2">
    <source>
        <dbReference type="EMBL" id="RNB46608.1"/>
    </source>
</evidence>
<comment type="caution">
    <text evidence="2">The sequence shown here is derived from an EMBL/GenBank/DDBJ whole genome shotgun (WGS) entry which is preliminary data.</text>
</comment>
<dbReference type="Proteomes" id="UP000317180">
    <property type="component" value="Unassembled WGS sequence"/>
</dbReference>
<organism evidence="2 3">
    <name type="scientific">Brevibacillus agri</name>
    <dbReference type="NCBI Taxonomy" id="51101"/>
    <lineage>
        <taxon>Bacteria</taxon>
        <taxon>Bacillati</taxon>
        <taxon>Bacillota</taxon>
        <taxon>Bacilli</taxon>
        <taxon>Bacillales</taxon>
        <taxon>Paenibacillaceae</taxon>
        <taxon>Brevibacillus</taxon>
    </lineage>
</organism>
<keyword evidence="4" id="KW-1185">Reference proteome</keyword>
<dbReference type="EMBL" id="RHHN01000111">
    <property type="protein sequence ID" value="RNB46608.1"/>
    <property type="molecule type" value="Genomic_DNA"/>
</dbReference>
<evidence type="ECO:0000313" key="4">
    <source>
        <dbReference type="Proteomes" id="UP000317180"/>
    </source>
</evidence>
<name>A0A3M8A5U5_9BACL</name>
<reference evidence="2 3" key="1">
    <citation type="submission" date="2018-10" db="EMBL/GenBank/DDBJ databases">
        <title>Phylogenomics of Brevibacillus.</title>
        <authorList>
            <person name="Dunlap C."/>
        </authorList>
    </citation>
    <scope>NUCLEOTIDE SEQUENCE [LARGE SCALE GENOMIC DNA]</scope>
    <source>
        <strain evidence="2 3">NRRL NRS 1219</strain>
    </source>
</reference>